<dbReference type="AlphaFoldDB" id="A0A853BY00"/>
<dbReference type="InterPro" id="IPR001296">
    <property type="entry name" value="Glyco_trans_1"/>
</dbReference>
<feature type="domain" description="Glycosyltransferase subfamily 4-like N-terminal" evidence="4">
    <location>
        <begin position="87"/>
        <end position="158"/>
    </location>
</feature>
<evidence type="ECO:0000259" key="4">
    <source>
        <dbReference type="Pfam" id="PF13439"/>
    </source>
</evidence>
<evidence type="ECO:0000313" key="5">
    <source>
        <dbReference type="EMBL" id="NYI99327.1"/>
    </source>
</evidence>
<evidence type="ECO:0000259" key="3">
    <source>
        <dbReference type="Pfam" id="PF00534"/>
    </source>
</evidence>
<evidence type="ECO:0000256" key="2">
    <source>
        <dbReference type="ARBA" id="ARBA00022679"/>
    </source>
</evidence>
<dbReference type="RefSeq" id="WP_218910098.1">
    <property type="nucleotide sequence ID" value="NZ_JACCFP010000001.1"/>
</dbReference>
<name>A0A853BY00_9ACTN</name>
<comment type="caution">
    <text evidence="5">The sequence shown here is derived from an EMBL/GenBank/DDBJ whole genome shotgun (WGS) entry which is preliminary data.</text>
</comment>
<dbReference type="GO" id="GO:0016757">
    <property type="term" value="F:glycosyltransferase activity"/>
    <property type="evidence" value="ECO:0007669"/>
    <property type="project" value="UniProtKB-KW"/>
</dbReference>
<dbReference type="Pfam" id="PF13439">
    <property type="entry name" value="Glyco_transf_4"/>
    <property type="match status" value="1"/>
</dbReference>
<dbReference type="Proteomes" id="UP000530424">
    <property type="component" value="Unassembled WGS sequence"/>
</dbReference>
<dbReference type="PANTHER" id="PTHR12526:SF510">
    <property type="entry name" value="D-INOSITOL 3-PHOSPHATE GLYCOSYLTRANSFERASE"/>
    <property type="match status" value="1"/>
</dbReference>
<keyword evidence="2 5" id="KW-0808">Transferase</keyword>
<reference evidence="5 6" key="1">
    <citation type="submission" date="2020-07" db="EMBL/GenBank/DDBJ databases">
        <title>Sequencing the genomes of 1000 actinobacteria strains.</title>
        <authorList>
            <person name="Klenk H.-P."/>
        </authorList>
    </citation>
    <scope>NUCLEOTIDE SEQUENCE [LARGE SCALE GENOMIC DNA]</scope>
    <source>
        <strain evidence="5 6">DSM 103833</strain>
    </source>
</reference>
<dbReference type="SUPFAM" id="SSF53756">
    <property type="entry name" value="UDP-Glycosyltransferase/glycogen phosphorylase"/>
    <property type="match status" value="1"/>
</dbReference>
<keyword evidence="1" id="KW-0328">Glycosyltransferase</keyword>
<organism evidence="5 6">
    <name type="scientific">Nocardioides thalensis</name>
    <dbReference type="NCBI Taxonomy" id="1914755"/>
    <lineage>
        <taxon>Bacteria</taxon>
        <taxon>Bacillati</taxon>
        <taxon>Actinomycetota</taxon>
        <taxon>Actinomycetes</taxon>
        <taxon>Propionibacteriales</taxon>
        <taxon>Nocardioidaceae</taxon>
        <taxon>Nocardioides</taxon>
    </lineage>
</organism>
<keyword evidence="6" id="KW-1185">Reference proteome</keyword>
<sequence length="364" mass="38308">MTPPPVVEVHGRPRPSLETWYVVPAGIDDPARPSGGNRYDRRVLLGLEELGVPVHELRAGDLATELAAAPDGAVVVVDGLLAVAAPAAVVPAARRLRLVVLLHMPFSEADPTLARAERSVLTAAACVMTTSDWARDWVIRHHGLMPERAWVAAPGVDPAPPAEPSPAGARLLCLAAVTAGKGHDVLLTALETLVDLDWQLTCAGAVDVEPGFVAGLREHVQRSGLGDRVELTGPLADAEVAGALAATDLLVSASRHEAYGMAVSEALARAVPVVVTDVGGHPEAVGAGGVLVPPDDPDRLAAALRRWLTEPAERERLRSAAARRRTELLPWSATARRIAEVVDALNPVGPWPVSPVTTRPRTRP</sequence>
<dbReference type="InterPro" id="IPR028098">
    <property type="entry name" value="Glyco_trans_4-like_N"/>
</dbReference>
<evidence type="ECO:0000313" key="6">
    <source>
        <dbReference type="Proteomes" id="UP000530424"/>
    </source>
</evidence>
<dbReference type="EMBL" id="JACCFP010000001">
    <property type="protein sequence ID" value="NYI99327.1"/>
    <property type="molecule type" value="Genomic_DNA"/>
</dbReference>
<evidence type="ECO:0000256" key="1">
    <source>
        <dbReference type="ARBA" id="ARBA00022676"/>
    </source>
</evidence>
<gene>
    <name evidence="5" type="ORF">HNR19_000026</name>
</gene>
<proteinExistence type="predicted"/>
<dbReference type="Gene3D" id="3.40.50.2000">
    <property type="entry name" value="Glycogen Phosphorylase B"/>
    <property type="match status" value="2"/>
</dbReference>
<feature type="domain" description="Glycosyl transferase family 1" evidence="3">
    <location>
        <begin position="171"/>
        <end position="323"/>
    </location>
</feature>
<accession>A0A853BY00</accession>
<protein>
    <submittedName>
        <fullName evidence="5">Glycosyltransferase involved in cell wall biosynthesis</fullName>
    </submittedName>
</protein>
<dbReference type="CDD" id="cd03801">
    <property type="entry name" value="GT4_PimA-like"/>
    <property type="match status" value="1"/>
</dbReference>
<dbReference type="PANTHER" id="PTHR12526">
    <property type="entry name" value="GLYCOSYLTRANSFERASE"/>
    <property type="match status" value="1"/>
</dbReference>
<dbReference type="Pfam" id="PF00534">
    <property type="entry name" value="Glycos_transf_1"/>
    <property type="match status" value="1"/>
</dbReference>